<protein>
    <recommendedName>
        <fullName evidence="6">G-protein coupled receptors family 2 profile 2 domain-containing protein</fullName>
    </recommendedName>
</protein>
<comment type="subcellular location">
    <subcellularLocation>
        <location evidence="1">Membrane</location>
        <topology evidence="1">Multi-pass membrane protein</topology>
    </subcellularLocation>
</comment>
<evidence type="ECO:0000313" key="7">
    <source>
        <dbReference type="EMBL" id="QQP49870.1"/>
    </source>
</evidence>
<evidence type="ECO:0000259" key="6">
    <source>
        <dbReference type="PROSITE" id="PS50261"/>
    </source>
</evidence>
<keyword evidence="2 5" id="KW-0812">Transmembrane</keyword>
<dbReference type="InterPro" id="IPR000832">
    <property type="entry name" value="GPCR_2_secretin-like"/>
</dbReference>
<name>A0A7T8K9Q7_CALRO</name>
<organism evidence="7 8">
    <name type="scientific">Caligus rogercresseyi</name>
    <name type="common">Sea louse</name>
    <dbReference type="NCBI Taxonomy" id="217165"/>
    <lineage>
        <taxon>Eukaryota</taxon>
        <taxon>Metazoa</taxon>
        <taxon>Ecdysozoa</taxon>
        <taxon>Arthropoda</taxon>
        <taxon>Crustacea</taxon>
        <taxon>Multicrustacea</taxon>
        <taxon>Hexanauplia</taxon>
        <taxon>Copepoda</taxon>
        <taxon>Siphonostomatoida</taxon>
        <taxon>Caligidae</taxon>
        <taxon>Caligus</taxon>
    </lineage>
</organism>
<evidence type="ECO:0000256" key="2">
    <source>
        <dbReference type="ARBA" id="ARBA00022692"/>
    </source>
</evidence>
<dbReference type="Gene3D" id="1.20.1070.10">
    <property type="entry name" value="Rhodopsin 7-helix transmembrane proteins"/>
    <property type="match status" value="1"/>
</dbReference>
<keyword evidence="3 5" id="KW-1133">Transmembrane helix</keyword>
<evidence type="ECO:0000256" key="5">
    <source>
        <dbReference type="SAM" id="Phobius"/>
    </source>
</evidence>
<feature type="transmembrane region" description="Helical" evidence="5">
    <location>
        <begin position="6"/>
        <end position="32"/>
    </location>
</feature>
<dbReference type="InterPro" id="IPR017981">
    <property type="entry name" value="GPCR_2-like_7TM"/>
</dbReference>
<dbReference type="PANTHER" id="PTHR12011">
    <property type="entry name" value="ADHESION G-PROTEIN COUPLED RECEPTOR"/>
    <property type="match status" value="1"/>
</dbReference>
<accession>A0A7T8K9Q7</accession>
<dbReference type="Pfam" id="PF00002">
    <property type="entry name" value="7tm_2"/>
    <property type="match status" value="1"/>
</dbReference>
<feature type="transmembrane region" description="Helical" evidence="5">
    <location>
        <begin position="44"/>
        <end position="63"/>
    </location>
</feature>
<feature type="non-terminal residue" evidence="7">
    <location>
        <position position="1"/>
    </location>
</feature>
<dbReference type="OrthoDB" id="5973910at2759"/>
<sequence>VVSILIHFFHTACFMFMFLESLHMYSIVASVVKRNGMLSKCQNLSLGWIIPAGITLITIGLQFENYGGEYHCWLRMDTHLAYAQIGPIAILMVMTFTLIEAAGVADYGSLKDADMSQLLSAKISQRTNLIIMPLVFTSFMLGTLSEYEQNLPLYAIFTIINGVLGAVVFFFHSTGNEQIRRKLSNLYAMVFKKD</sequence>
<reference evidence="8" key="1">
    <citation type="submission" date="2021-01" db="EMBL/GenBank/DDBJ databases">
        <title>Caligus Genome Assembly.</title>
        <authorList>
            <person name="Gallardo-Escarate C."/>
        </authorList>
    </citation>
    <scope>NUCLEOTIDE SEQUENCE [LARGE SCALE GENOMIC DNA]</scope>
</reference>
<gene>
    <name evidence="7" type="ORF">FKW44_010680</name>
</gene>
<feature type="domain" description="G-protein coupled receptors family 2 profile 2" evidence="6">
    <location>
        <begin position="1"/>
        <end position="173"/>
    </location>
</feature>
<keyword evidence="8" id="KW-1185">Reference proteome</keyword>
<feature type="transmembrane region" description="Helical" evidence="5">
    <location>
        <begin position="126"/>
        <end position="145"/>
    </location>
</feature>
<keyword evidence="4 5" id="KW-0472">Membrane</keyword>
<dbReference type="GO" id="GO:0004930">
    <property type="term" value="F:G protein-coupled receptor activity"/>
    <property type="evidence" value="ECO:0007669"/>
    <property type="project" value="InterPro"/>
</dbReference>
<evidence type="ECO:0000256" key="1">
    <source>
        <dbReference type="ARBA" id="ARBA00004141"/>
    </source>
</evidence>
<proteinExistence type="predicted"/>
<feature type="transmembrane region" description="Helical" evidence="5">
    <location>
        <begin position="83"/>
        <end position="105"/>
    </location>
</feature>
<evidence type="ECO:0000313" key="8">
    <source>
        <dbReference type="Proteomes" id="UP000595437"/>
    </source>
</evidence>
<dbReference type="EMBL" id="CP045896">
    <property type="protein sequence ID" value="QQP49870.1"/>
    <property type="molecule type" value="Genomic_DNA"/>
</dbReference>
<evidence type="ECO:0000256" key="3">
    <source>
        <dbReference type="ARBA" id="ARBA00022989"/>
    </source>
</evidence>
<evidence type="ECO:0000256" key="4">
    <source>
        <dbReference type="ARBA" id="ARBA00023136"/>
    </source>
</evidence>
<dbReference type="Proteomes" id="UP000595437">
    <property type="component" value="Chromosome 7"/>
</dbReference>
<dbReference type="GO" id="GO:0005886">
    <property type="term" value="C:plasma membrane"/>
    <property type="evidence" value="ECO:0007669"/>
    <property type="project" value="TreeGrafter"/>
</dbReference>
<dbReference type="PANTHER" id="PTHR12011:SF347">
    <property type="entry name" value="FI21270P1-RELATED"/>
    <property type="match status" value="1"/>
</dbReference>
<feature type="transmembrane region" description="Helical" evidence="5">
    <location>
        <begin position="151"/>
        <end position="172"/>
    </location>
</feature>
<dbReference type="AlphaFoldDB" id="A0A7T8K9Q7"/>
<dbReference type="PROSITE" id="PS50261">
    <property type="entry name" value="G_PROTEIN_RECEP_F2_4"/>
    <property type="match status" value="1"/>
</dbReference>
<dbReference type="GO" id="GO:0007166">
    <property type="term" value="P:cell surface receptor signaling pathway"/>
    <property type="evidence" value="ECO:0007669"/>
    <property type="project" value="InterPro"/>
</dbReference>